<evidence type="ECO:0000313" key="2">
    <source>
        <dbReference type="EMBL" id="ALL69405.1"/>
    </source>
</evidence>
<evidence type="ECO:0000256" key="1">
    <source>
        <dbReference type="SAM" id="MobiDB-lite"/>
    </source>
</evidence>
<dbReference type="Proteomes" id="UP000019146">
    <property type="component" value="Plasmid unnamed"/>
</dbReference>
<sequence length="46" mass="5312">MVRHAMGRQARARPSDERTRAQAACGSQQTSPVLLKRFRQQVRFVE</sequence>
<dbReference type="KEGG" id="bcai:K788_0005106"/>
<organism evidence="2 3">
    <name type="scientific">Paraburkholderia caribensis MBA4</name>
    <dbReference type="NCBI Taxonomy" id="1323664"/>
    <lineage>
        <taxon>Bacteria</taxon>
        <taxon>Pseudomonadati</taxon>
        <taxon>Pseudomonadota</taxon>
        <taxon>Betaproteobacteria</taxon>
        <taxon>Burkholderiales</taxon>
        <taxon>Burkholderiaceae</taxon>
        <taxon>Paraburkholderia</taxon>
    </lineage>
</organism>
<proteinExistence type="predicted"/>
<keyword evidence="2" id="KW-0614">Plasmid</keyword>
<feature type="region of interest" description="Disordered" evidence="1">
    <location>
        <begin position="1"/>
        <end position="30"/>
    </location>
</feature>
<geneLocation type="plasmid" evidence="3"/>
<name>A0A0N7JVJ7_9BURK</name>
<dbReference type="EMBL" id="CP012748">
    <property type="protein sequence ID" value="ALL69405.1"/>
    <property type="molecule type" value="Genomic_DNA"/>
</dbReference>
<gene>
    <name evidence="2" type="ORF">K788_0005106</name>
</gene>
<reference evidence="2 3" key="1">
    <citation type="journal article" date="2014" name="Genome Announc.">
        <title>Draft Genome Sequence of the Haloacid-Degrading Burkholderia caribensis Strain MBA4.</title>
        <authorList>
            <person name="Pan Y."/>
            <person name="Kong K.F."/>
            <person name="Tsang J.S."/>
        </authorList>
    </citation>
    <scope>NUCLEOTIDE SEQUENCE [LARGE SCALE GENOMIC DNA]</scope>
    <source>
        <strain evidence="2 3">MBA4</strain>
        <plasmid evidence="3">Plasmid</plasmid>
    </source>
</reference>
<accession>A0A0N7JVJ7</accession>
<dbReference type="AlphaFoldDB" id="A0A0N7JVJ7"/>
<evidence type="ECO:0000313" key="3">
    <source>
        <dbReference type="Proteomes" id="UP000019146"/>
    </source>
</evidence>
<protein>
    <submittedName>
        <fullName evidence="2">Uncharacterized protein</fullName>
    </submittedName>
</protein>